<feature type="domain" description="Methyltransferase small" evidence="6">
    <location>
        <begin position="105"/>
        <end position="197"/>
    </location>
</feature>
<dbReference type="Pfam" id="PF17827">
    <property type="entry name" value="PrmC_N"/>
    <property type="match status" value="1"/>
</dbReference>
<dbReference type="InterPro" id="IPR002052">
    <property type="entry name" value="DNA_methylase_N6_adenine_CS"/>
</dbReference>
<accession>A0A078KIP1</accession>
<keyword evidence="9" id="KW-1185">Reference proteome</keyword>
<evidence type="ECO:0000256" key="3">
    <source>
        <dbReference type="ARBA" id="ARBA00022691"/>
    </source>
</evidence>
<dbReference type="AlphaFoldDB" id="A0A078KIP1"/>
<organism evidence="8 9">
    <name type="scientific">[Clostridium] cellulosi</name>
    <dbReference type="NCBI Taxonomy" id="29343"/>
    <lineage>
        <taxon>Bacteria</taxon>
        <taxon>Bacillati</taxon>
        <taxon>Bacillota</taxon>
        <taxon>Clostridia</taxon>
        <taxon>Eubacteriales</taxon>
        <taxon>Oscillospiraceae</taxon>
        <taxon>Oscillospiraceae incertae sedis</taxon>
    </lineage>
</organism>
<evidence type="ECO:0000313" key="9">
    <source>
        <dbReference type="Proteomes" id="UP000032431"/>
    </source>
</evidence>
<evidence type="ECO:0000259" key="6">
    <source>
        <dbReference type="Pfam" id="PF05175"/>
    </source>
</evidence>
<dbReference type="PROSITE" id="PS00092">
    <property type="entry name" value="N6_MTASE"/>
    <property type="match status" value="1"/>
</dbReference>
<feature type="binding site" evidence="5">
    <location>
        <position position="191"/>
    </location>
    <ligand>
        <name>S-adenosyl-L-methionine</name>
        <dbReference type="ChEBI" id="CHEBI:59789"/>
    </ligand>
</feature>
<evidence type="ECO:0000256" key="4">
    <source>
        <dbReference type="ARBA" id="ARBA00048391"/>
    </source>
</evidence>
<dbReference type="NCBIfam" id="TIGR03534">
    <property type="entry name" value="RF_mod_PrmC"/>
    <property type="match status" value="1"/>
</dbReference>
<gene>
    <name evidence="5" type="primary">prmC</name>
    <name evidence="8" type="ORF">CCDG5_0268</name>
</gene>
<dbReference type="EMBL" id="LM995447">
    <property type="protein sequence ID" value="CDZ23411.1"/>
    <property type="molecule type" value="Genomic_DNA"/>
</dbReference>
<evidence type="ECO:0000259" key="7">
    <source>
        <dbReference type="Pfam" id="PF17827"/>
    </source>
</evidence>
<dbReference type="GO" id="GO:0032259">
    <property type="term" value="P:methylation"/>
    <property type="evidence" value="ECO:0007669"/>
    <property type="project" value="UniProtKB-KW"/>
</dbReference>
<dbReference type="CDD" id="cd02440">
    <property type="entry name" value="AdoMet_MTases"/>
    <property type="match status" value="1"/>
</dbReference>
<keyword evidence="1 5" id="KW-0489">Methyltransferase</keyword>
<dbReference type="InterPro" id="IPR007848">
    <property type="entry name" value="Small_mtfrase_dom"/>
</dbReference>
<dbReference type="InterPro" id="IPR029063">
    <property type="entry name" value="SAM-dependent_MTases_sf"/>
</dbReference>
<reference evidence="9" key="1">
    <citation type="submission" date="2014-07" db="EMBL/GenBank/DDBJ databases">
        <authorList>
            <person name="Wibberg D."/>
        </authorList>
    </citation>
    <scope>NUCLEOTIDE SEQUENCE [LARGE SCALE GENOMIC DNA]</scope>
    <source>
        <strain evidence="9">DG5</strain>
    </source>
</reference>
<comment type="catalytic activity">
    <reaction evidence="4 5">
        <text>L-glutaminyl-[peptide chain release factor] + S-adenosyl-L-methionine = N(5)-methyl-L-glutaminyl-[peptide chain release factor] + S-adenosyl-L-homocysteine + H(+)</text>
        <dbReference type="Rhea" id="RHEA:42896"/>
        <dbReference type="Rhea" id="RHEA-COMP:10271"/>
        <dbReference type="Rhea" id="RHEA-COMP:10272"/>
        <dbReference type="ChEBI" id="CHEBI:15378"/>
        <dbReference type="ChEBI" id="CHEBI:30011"/>
        <dbReference type="ChEBI" id="CHEBI:57856"/>
        <dbReference type="ChEBI" id="CHEBI:59789"/>
        <dbReference type="ChEBI" id="CHEBI:61891"/>
        <dbReference type="EC" id="2.1.1.297"/>
    </reaction>
</comment>
<dbReference type="HOGENOM" id="CLU_018398_3_2_9"/>
<feature type="binding site" evidence="5">
    <location>
        <begin position="191"/>
        <end position="194"/>
    </location>
    <ligand>
        <name>substrate</name>
    </ligand>
</feature>
<dbReference type="SUPFAM" id="SSF53335">
    <property type="entry name" value="S-adenosyl-L-methionine-dependent methyltransferases"/>
    <property type="match status" value="1"/>
</dbReference>
<feature type="domain" description="Release factor glutamine methyltransferase N-terminal" evidence="7">
    <location>
        <begin position="6"/>
        <end position="75"/>
    </location>
</feature>
<evidence type="ECO:0000256" key="5">
    <source>
        <dbReference type="HAMAP-Rule" id="MF_02126"/>
    </source>
</evidence>
<proteinExistence type="inferred from homology"/>
<keyword evidence="3 5" id="KW-0949">S-adenosyl-L-methionine</keyword>
<dbReference type="PANTHER" id="PTHR18895">
    <property type="entry name" value="HEMK METHYLTRANSFERASE"/>
    <property type="match status" value="1"/>
</dbReference>
<dbReference type="EC" id="2.1.1.297" evidence="5"/>
<feature type="binding site" evidence="5">
    <location>
        <position position="143"/>
    </location>
    <ligand>
        <name>S-adenosyl-L-methionine</name>
        <dbReference type="ChEBI" id="CHEBI:59789"/>
    </ligand>
</feature>
<dbReference type="STRING" id="29343.CCDG5_0268"/>
<dbReference type="GO" id="GO:0003676">
    <property type="term" value="F:nucleic acid binding"/>
    <property type="evidence" value="ECO:0007669"/>
    <property type="project" value="InterPro"/>
</dbReference>
<dbReference type="InterPro" id="IPR004556">
    <property type="entry name" value="HemK-like"/>
</dbReference>
<dbReference type="PANTHER" id="PTHR18895:SF74">
    <property type="entry name" value="MTRF1L RELEASE FACTOR GLUTAMINE METHYLTRANSFERASE"/>
    <property type="match status" value="1"/>
</dbReference>
<protein>
    <recommendedName>
        <fullName evidence="5">Release factor glutamine methyltransferase</fullName>
        <shortName evidence="5">RF MTase</shortName>
        <ecNumber evidence="5">2.1.1.297</ecNumber>
    </recommendedName>
    <alternativeName>
        <fullName evidence="5">N5-glutamine methyltransferase PrmC</fullName>
    </alternativeName>
    <alternativeName>
        <fullName evidence="5">Protein-(glutamine-N5) MTase PrmC</fullName>
    </alternativeName>
    <alternativeName>
        <fullName evidence="5">Protein-glutamine N-methyltransferase PrmC</fullName>
    </alternativeName>
</protein>
<name>A0A078KIP1_9FIRM</name>
<dbReference type="KEGG" id="ccel:CCDG5_0268"/>
<keyword evidence="2 5" id="KW-0808">Transferase</keyword>
<dbReference type="NCBIfam" id="TIGR00536">
    <property type="entry name" value="hemK_fam"/>
    <property type="match status" value="1"/>
</dbReference>
<dbReference type="PATRIC" id="fig|29343.3.peg.277"/>
<sequence>MYTIHEAFLKAKKRLADAGIADAGFDAAKIIEKHTGYKRHEILLYGEKPLCCPDDEFWSDVERRAKHEPLQYIFGKWPFFGLDFFVGKGVLIPRPDTEVLCEVAISYLSEKPSPKILDLCAGSGCISTAILKNVENSTAVCVELSDDALYYLKKNIDFHGLKERAEIVKGDVLANETLDSLAFDFDAIVCNPPYINSGDIPALEPEVAEYEPITALDGGEDGLLFYRSAGRFLPHLKSGGFAAFEVGAGQSDDVSRILENSGYRDIFIKKDYAGIERVVGGFSK</sequence>
<dbReference type="InterPro" id="IPR050320">
    <property type="entry name" value="N5-glutamine_MTase"/>
</dbReference>
<comment type="function">
    <text evidence="5">Methylates the class 1 translation termination release factors RF1/PrfA and RF2/PrfB on the glutamine residue of the universally conserved GGQ motif.</text>
</comment>
<dbReference type="Proteomes" id="UP000032431">
    <property type="component" value="Chromosome I"/>
</dbReference>
<dbReference type="OrthoDB" id="9800643at2"/>
<dbReference type="Gene3D" id="3.40.50.150">
    <property type="entry name" value="Vaccinia Virus protein VP39"/>
    <property type="match status" value="1"/>
</dbReference>
<dbReference type="Gene3D" id="1.10.8.10">
    <property type="entry name" value="DNA helicase RuvA subunit, C-terminal domain"/>
    <property type="match status" value="1"/>
</dbReference>
<evidence type="ECO:0000313" key="8">
    <source>
        <dbReference type="EMBL" id="CDZ23411.1"/>
    </source>
</evidence>
<dbReference type="InterPro" id="IPR019874">
    <property type="entry name" value="RF_methyltr_PrmC"/>
</dbReference>
<evidence type="ECO:0000256" key="2">
    <source>
        <dbReference type="ARBA" id="ARBA00022679"/>
    </source>
</evidence>
<dbReference type="Pfam" id="PF05175">
    <property type="entry name" value="MTS"/>
    <property type="match status" value="1"/>
</dbReference>
<evidence type="ECO:0000256" key="1">
    <source>
        <dbReference type="ARBA" id="ARBA00022603"/>
    </source>
</evidence>
<dbReference type="HAMAP" id="MF_02126">
    <property type="entry name" value="RF_methyltr_PrmC"/>
    <property type="match status" value="1"/>
</dbReference>
<comment type="caution">
    <text evidence="5">Lacks conserved residue(s) required for the propagation of feature annotation.</text>
</comment>
<dbReference type="GO" id="GO:0102559">
    <property type="term" value="F:peptide chain release factor N(5)-glutamine methyltransferase activity"/>
    <property type="evidence" value="ECO:0007669"/>
    <property type="project" value="UniProtKB-EC"/>
</dbReference>
<comment type="similarity">
    <text evidence="5">Belongs to the protein N5-glutamine methyltransferase family. PrmC subfamily.</text>
</comment>
<dbReference type="InterPro" id="IPR040758">
    <property type="entry name" value="PrmC_N"/>
</dbReference>